<dbReference type="InterPro" id="IPR000524">
    <property type="entry name" value="Tscrpt_reg_HTH_GntR"/>
</dbReference>
<dbReference type="InterPro" id="IPR036390">
    <property type="entry name" value="WH_DNA-bd_sf"/>
</dbReference>
<dbReference type="Proteomes" id="UP001597277">
    <property type="component" value="Unassembled WGS sequence"/>
</dbReference>
<dbReference type="SMART" id="SM00345">
    <property type="entry name" value="HTH_GNTR"/>
    <property type="match status" value="1"/>
</dbReference>
<name>A0ABW4L703_9MICO</name>
<dbReference type="SUPFAM" id="SSF48008">
    <property type="entry name" value="GntR ligand-binding domain-like"/>
    <property type="match status" value="1"/>
</dbReference>
<dbReference type="SMART" id="SM00895">
    <property type="entry name" value="FCD"/>
    <property type="match status" value="1"/>
</dbReference>
<dbReference type="InterPro" id="IPR036388">
    <property type="entry name" value="WH-like_DNA-bd_sf"/>
</dbReference>
<protein>
    <submittedName>
        <fullName evidence="5">GntR family transcriptional regulator</fullName>
    </submittedName>
</protein>
<dbReference type="InterPro" id="IPR008920">
    <property type="entry name" value="TF_FadR/GntR_C"/>
</dbReference>
<dbReference type="EMBL" id="JBHUEE010000005">
    <property type="protein sequence ID" value="MFD1718435.1"/>
    <property type="molecule type" value="Genomic_DNA"/>
</dbReference>
<evidence type="ECO:0000313" key="6">
    <source>
        <dbReference type="Proteomes" id="UP001597277"/>
    </source>
</evidence>
<feature type="domain" description="HTH gntR-type" evidence="4">
    <location>
        <begin position="13"/>
        <end position="80"/>
    </location>
</feature>
<dbReference type="RefSeq" id="WP_388006714.1">
    <property type="nucleotide sequence ID" value="NZ_JBHUEE010000005.1"/>
</dbReference>
<sequence length="228" mass="25158">MSTSPSQFKLGPTSLTEALFESLRTRIINGEIKPGEKVTEQRVAGEYGVARPTAKSCLERLTSLGLLRRVAHKSAVVPRLDEHEIEDLFFSRSTFEATAAAHLARRRHVPQEMTTAQEAMQVAEDHGNFTELVQADIAFHWGLVHGFDSERLTRMYEMISGEIHLTIGQYRAHRRTSISTVVGEHQAVMDAIAAGNEAGACEALVSHIALARDRVLAELREGGTTARD</sequence>
<dbReference type="Pfam" id="PF00392">
    <property type="entry name" value="GntR"/>
    <property type="match status" value="1"/>
</dbReference>
<reference evidence="6" key="1">
    <citation type="journal article" date="2019" name="Int. J. Syst. Evol. Microbiol.">
        <title>The Global Catalogue of Microorganisms (GCM) 10K type strain sequencing project: providing services to taxonomists for standard genome sequencing and annotation.</title>
        <authorList>
            <consortium name="The Broad Institute Genomics Platform"/>
            <consortium name="The Broad Institute Genome Sequencing Center for Infectious Disease"/>
            <person name="Wu L."/>
            <person name="Ma J."/>
        </authorList>
    </citation>
    <scope>NUCLEOTIDE SEQUENCE [LARGE SCALE GENOMIC DNA]</scope>
    <source>
        <strain evidence="6">JCM 17130</strain>
    </source>
</reference>
<dbReference type="PROSITE" id="PS50949">
    <property type="entry name" value="HTH_GNTR"/>
    <property type="match status" value="1"/>
</dbReference>
<proteinExistence type="predicted"/>
<evidence type="ECO:0000256" key="1">
    <source>
        <dbReference type="ARBA" id="ARBA00023015"/>
    </source>
</evidence>
<keyword evidence="1" id="KW-0805">Transcription regulation</keyword>
<keyword evidence="6" id="KW-1185">Reference proteome</keyword>
<accession>A0ABW4L703</accession>
<keyword evidence="2" id="KW-0238">DNA-binding</keyword>
<dbReference type="PANTHER" id="PTHR43537">
    <property type="entry name" value="TRANSCRIPTIONAL REGULATOR, GNTR FAMILY"/>
    <property type="match status" value="1"/>
</dbReference>
<evidence type="ECO:0000256" key="2">
    <source>
        <dbReference type="ARBA" id="ARBA00023125"/>
    </source>
</evidence>
<dbReference type="Pfam" id="PF07729">
    <property type="entry name" value="FCD"/>
    <property type="match status" value="1"/>
</dbReference>
<evidence type="ECO:0000256" key="3">
    <source>
        <dbReference type="ARBA" id="ARBA00023163"/>
    </source>
</evidence>
<dbReference type="InterPro" id="IPR011711">
    <property type="entry name" value="GntR_C"/>
</dbReference>
<organism evidence="5 6">
    <name type="scientific">Georgenia deserti</name>
    <dbReference type="NCBI Taxonomy" id="2093781"/>
    <lineage>
        <taxon>Bacteria</taxon>
        <taxon>Bacillati</taxon>
        <taxon>Actinomycetota</taxon>
        <taxon>Actinomycetes</taxon>
        <taxon>Micrococcales</taxon>
        <taxon>Bogoriellaceae</taxon>
        <taxon>Georgenia</taxon>
    </lineage>
</organism>
<dbReference type="PANTHER" id="PTHR43537:SF24">
    <property type="entry name" value="GLUCONATE OPERON TRANSCRIPTIONAL REPRESSOR"/>
    <property type="match status" value="1"/>
</dbReference>
<evidence type="ECO:0000259" key="4">
    <source>
        <dbReference type="PROSITE" id="PS50949"/>
    </source>
</evidence>
<keyword evidence="3" id="KW-0804">Transcription</keyword>
<comment type="caution">
    <text evidence="5">The sequence shown here is derived from an EMBL/GenBank/DDBJ whole genome shotgun (WGS) entry which is preliminary data.</text>
</comment>
<evidence type="ECO:0000313" key="5">
    <source>
        <dbReference type="EMBL" id="MFD1718435.1"/>
    </source>
</evidence>
<dbReference type="Gene3D" id="1.10.10.10">
    <property type="entry name" value="Winged helix-like DNA-binding domain superfamily/Winged helix DNA-binding domain"/>
    <property type="match status" value="1"/>
</dbReference>
<gene>
    <name evidence="5" type="ORF">ACFSE6_11350</name>
</gene>
<dbReference type="SUPFAM" id="SSF46785">
    <property type="entry name" value="Winged helix' DNA-binding domain"/>
    <property type="match status" value="1"/>
</dbReference>
<dbReference type="Gene3D" id="1.20.120.530">
    <property type="entry name" value="GntR ligand-binding domain-like"/>
    <property type="match status" value="1"/>
</dbReference>